<proteinExistence type="predicted"/>
<evidence type="ECO:0000313" key="3">
    <source>
        <dbReference type="Proteomes" id="UP001164743"/>
    </source>
</evidence>
<dbReference type="EMBL" id="CP110426">
    <property type="protein sequence ID" value="WAQ85847.1"/>
    <property type="molecule type" value="Genomic_DNA"/>
</dbReference>
<feature type="compositionally biased region" description="Basic residues" evidence="1">
    <location>
        <begin position="283"/>
        <end position="294"/>
    </location>
</feature>
<feature type="region of interest" description="Disordered" evidence="1">
    <location>
        <begin position="74"/>
        <end position="308"/>
    </location>
</feature>
<keyword evidence="3" id="KW-1185">Reference proteome</keyword>
<reference evidence="2" key="1">
    <citation type="submission" date="2022-10" db="EMBL/GenBank/DDBJ databases">
        <title>Puccinia triticina Genome sequencing and assembly.</title>
        <authorList>
            <person name="Li C."/>
        </authorList>
    </citation>
    <scope>NUCLEOTIDE SEQUENCE</scope>
    <source>
        <strain evidence="2">Pt15</strain>
    </source>
</reference>
<organism evidence="2 3">
    <name type="scientific">Puccinia triticina</name>
    <dbReference type="NCBI Taxonomy" id="208348"/>
    <lineage>
        <taxon>Eukaryota</taxon>
        <taxon>Fungi</taxon>
        <taxon>Dikarya</taxon>
        <taxon>Basidiomycota</taxon>
        <taxon>Pucciniomycotina</taxon>
        <taxon>Pucciniomycetes</taxon>
        <taxon>Pucciniales</taxon>
        <taxon>Pucciniaceae</taxon>
        <taxon>Puccinia</taxon>
    </lineage>
</organism>
<feature type="compositionally biased region" description="Polar residues" evidence="1">
    <location>
        <begin position="84"/>
        <end position="107"/>
    </location>
</feature>
<dbReference type="Proteomes" id="UP001164743">
    <property type="component" value="Chromosome 6A"/>
</dbReference>
<feature type="compositionally biased region" description="Acidic residues" evidence="1">
    <location>
        <begin position="193"/>
        <end position="206"/>
    </location>
</feature>
<protein>
    <recommendedName>
        <fullName evidence="4">Shugoshin C-terminal domain-containing protein</fullName>
    </recommendedName>
</protein>
<evidence type="ECO:0000256" key="1">
    <source>
        <dbReference type="SAM" id="MobiDB-lite"/>
    </source>
</evidence>
<sequence>MAIPTARTPMANPTPTTVTNPNGTIEPAANTSPRLFIPESSPITPIPSSPITPISPFSVGNLIHPLIPPLSPIDSPCPSDLNKETTTADPPTPCSLSSEEMPLSNTPKHMKSSEKIKVKPPKKNSPALLTKKGKKQKSPPSPIVKRKLSQSRSKIVTKSDEDSEYQLPEASIASEASETSEESYLSDPNSLPDDSDDKEPSSDDQENLPPSPKNRTKSSFRPSSKNRKNVSPPLPKIRKNSHQTKINNDRHYQQPETFPPDDVEQTPSSGKKKEKAKSASGNKRTKGNKKKIQKKSASFKESEEAEVESDVAYILQADDSFLGNQTAGDESIANHTAEGSFLANQTAGDASLLDQTAETACDDSLLNPGDETIQTGEDESFLANHTAAAEENSVQSQKPPPKSQPASQLRLLLKLPKLPASGDELRPDSKPPSPPLPPESARRRSTRQKK</sequence>
<gene>
    <name evidence="2" type="ORF">PtA15_6A476</name>
</gene>
<feature type="compositionally biased region" description="Low complexity" evidence="1">
    <location>
        <begin position="404"/>
        <end position="419"/>
    </location>
</feature>
<feature type="compositionally biased region" description="Low complexity" evidence="1">
    <location>
        <begin position="169"/>
        <end position="192"/>
    </location>
</feature>
<feature type="region of interest" description="Disordered" evidence="1">
    <location>
        <begin position="387"/>
        <end position="450"/>
    </location>
</feature>
<accession>A0ABY7CPD1</accession>
<dbReference type="GeneID" id="77811080"/>
<feature type="compositionally biased region" description="Basic residues" evidence="1">
    <location>
        <begin position="214"/>
        <end position="228"/>
    </location>
</feature>
<dbReference type="RefSeq" id="XP_053021402.1">
    <property type="nucleotide sequence ID" value="XM_053170185.1"/>
</dbReference>
<name>A0ABY7CPD1_9BASI</name>
<evidence type="ECO:0008006" key="4">
    <source>
        <dbReference type="Google" id="ProtNLM"/>
    </source>
</evidence>
<evidence type="ECO:0000313" key="2">
    <source>
        <dbReference type="EMBL" id="WAQ85847.1"/>
    </source>
</evidence>
<feature type="compositionally biased region" description="Low complexity" evidence="1">
    <location>
        <begin position="8"/>
        <end position="24"/>
    </location>
</feature>
<feature type="region of interest" description="Disordered" evidence="1">
    <location>
        <begin position="1"/>
        <end position="49"/>
    </location>
</feature>